<evidence type="ECO:0000313" key="2">
    <source>
        <dbReference type="EnsemblMetazoa" id="tetur10g02180.1"/>
    </source>
</evidence>
<feature type="compositionally biased region" description="Polar residues" evidence="1">
    <location>
        <begin position="133"/>
        <end position="167"/>
    </location>
</feature>
<name>T1KF80_TETUR</name>
<evidence type="ECO:0000313" key="3">
    <source>
        <dbReference type="Proteomes" id="UP000015104"/>
    </source>
</evidence>
<feature type="region of interest" description="Disordered" evidence="1">
    <location>
        <begin position="333"/>
        <end position="402"/>
    </location>
</feature>
<keyword evidence="3" id="KW-1185">Reference proteome</keyword>
<dbReference type="AlphaFoldDB" id="T1KF80"/>
<feature type="region of interest" description="Disordered" evidence="1">
    <location>
        <begin position="425"/>
        <end position="455"/>
    </location>
</feature>
<feature type="compositionally biased region" description="Polar residues" evidence="1">
    <location>
        <begin position="550"/>
        <end position="559"/>
    </location>
</feature>
<dbReference type="Proteomes" id="UP000015104">
    <property type="component" value="Unassembled WGS sequence"/>
</dbReference>
<organism evidence="2 3">
    <name type="scientific">Tetranychus urticae</name>
    <name type="common">Two-spotted spider mite</name>
    <dbReference type="NCBI Taxonomy" id="32264"/>
    <lineage>
        <taxon>Eukaryota</taxon>
        <taxon>Metazoa</taxon>
        <taxon>Ecdysozoa</taxon>
        <taxon>Arthropoda</taxon>
        <taxon>Chelicerata</taxon>
        <taxon>Arachnida</taxon>
        <taxon>Acari</taxon>
        <taxon>Acariformes</taxon>
        <taxon>Trombidiformes</taxon>
        <taxon>Prostigmata</taxon>
        <taxon>Eleutherengona</taxon>
        <taxon>Raphignathae</taxon>
        <taxon>Tetranychoidea</taxon>
        <taxon>Tetranychidae</taxon>
        <taxon>Tetranychus</taxon>
    </lineage>
</organism>
<feature type="region of interest" description="Disordered" evidence="1">
    <location>
        <begin position="90"/>
        <end position="167"/>
    </location>
</feature>
<proteinExistence type="predicted"/>
<feature type="region of interest" description="Disordered" evidence="1">
    <location>
        <begin position="550"/>
        <end position="575"/>
    </location>
</feature>
<dbReference type="OrthoDB" id="6500093at2759"/>
<dbReference type="OMA" id="NDYHVRT"/>
<feature type="compositionally biased region" description="Low complexity" evidence="1">
    <location>
        <begin position="388"/>
        <end position="400"/>
    </location>
</feature>
<dbReference type="HOGENOM" id="CLU_464888_0_0_1"/>
<reference evidence="3" key="1">
    <citation type="submission" date="2011-08" db="EMBL/GenBank/DDBJ databases">
        <authorList>
            <person name="Rombauts S."/>
        </authorList>
    </citation>
    <scope>NUCLEOTIDE SEQUENCE</scope>
    <source>
        <strain evidence="3">London</strain>
    </source>
</reference>
<reference evidence="2" key="2">
    <citation type="submission" date="2015-06" db="UniProtKB">
        <authorList>
            <consortium name="EnsemblMetazoa"/>
        </authorList>
    </citation>
    <scope>IDENTIFICATION</scope>
</reference>
<dbReference type="EMBL" id="CAEY01000034">
    <property type="status" value="NOT_ANNOTATED_CDS"/>
    <property type="molecule type" value="Genomic_DNA"/>
</dbReference>
<dbReference type="EnsemblMetazoa" id="tetur10g02180.1">
    <property type="protein sequence ID" value="tetur10g02180.1"/>
    <property type="gene ID" value="tetur10g02180"/>
</dbReference>
<feature type="compositionally biased region" description="Low complexity" evidence="1">
    <location>
        <begin position="90"/>
        <end position="129"/>
    </location>
</feature>
<sequence>MLPEAGSKKVDFDDYLGMVPDYDAEYDSIESRLAPISISAREEAASNGPDNLPGYPPPNGTALDQLHQHDSADLAADGAGFIFESPAIVKSTSSSSPSSSLSSPTSSSDSSISAPSSSSSSPSSSLPKPAYGTRTSLRNPLPNKSHSRLSLYNSPNQDSYPILSQSPSFAEAPSSALKTFNPQPLSKLAQQQIVTTPSLTLSKSRSKLASIAARADAISKQAASHQRHSLLQSQTPIIDYNSPLITHLLRSAQHQESALGLPGFTHQRLPTIRITPESETYANPLLAHTLSSNLAANFGNIAAAKSNLGDYHARTPASPIFSSTHFGMPAIRSKRSTDSEDQSETETQKPGIENILPLEHNEDDKKMDQNNNKHSEGENLDNGEKKNLSSNSNDTNGNDNDLLKSEASGYFAFDDEDPELASLFNLDNSFDKPSPMKTPFSLTSSDRRSRKRRPQTYFPATAQTTKQNFGILGSGNFEIIRGGIYSEDEVKSGSDTHYARGMSETVKSSNSDFDDYNDGSLSSKVPYSTEEYFSNNPVLGFQGYDNFKAASNQQKTIGPNESRRESTASDSSENLHVFVDHELMAAS</sequence>
<evidence type="ECO:0000256" key="1">
    <source>
        <dbReference type="SAM" id="MobiDB-lite"/>
    </source>
</evidence>
<feature type="compositionally biased region" description="Basic and acidic residues" evidence="1">
    <location>
        <begin position="359"/>
        <end position="387"/>
    </location>
</feature>
<feature type="region of interest" description="Disordered" evidence="1">
    <location>
        <begin position="40"/>
        <end position="71"/>
    </location>
</feature>
<dbReference type="KEGG" id="tut:107363665"/>
<accession>T1KF80</accession>
<gene>
    <name evidence="2" type="primary">107363665</name>
</gene>
<protein>
    <submittedName>
        <fullName evidence="2">Uncharacterized protein</fullName>
    </submittedName>
</protein>